<gene>
    <name evidence="1" type="ordered locus">BATR1942_14165</name>
</gene>
<protein>
    <submittedName>
        <fullName evidence="1">Uncharacterized protein</fullName>
    </submittedName>
</protein>
<accession>A0ABM5M0T7</accession>
<dbReference type="EMBL" id="CP002207">
    <property type="protein sequence ID" value="ADP33755.1"/>
    <property type="molecule type" value="Genomic_DNA"/>
</dbReference>
<sequence>MLQLIQNLVNNFKQNNLKTSISISKSTEFSNELTTNIFKTQNNPNNAKTT</sequence>
<name>A0ABM5M0T7_BACA1</name>
<evidence type="ECO:0000313" key="1">
    <source>
        <dbReference type="EMBL" id="ADP33755.1"/>
    </source>
</evidence>
<organism evidence="1 2">
    <name type="scientific">Bacillus atrophaeus (strain 1942)</name>
    <dbReference type="NCBI Taxonomy" id="720555"/>
    <lineage>
        <taxon>Bacteria</taxon>
        <taxon>Bacillati</taxon>
        <taxon>Bacillota</taxon>
        <taxon>Bacilli</taxon>
        <taxon>Bacillales</taxon>
        <taxon>Bacillaceae</taxon>
        <taxon>Bacillus</taxon>
    </lineage>
</organism>
<proteinExistence type="predicted"/>
<dbReference type="Proteomes" id="UP000006867">
    <property type="component" value="Chromosome"/>
</dbReference>
<keyword evidence="2" id="KW-1185">Reference proteome</keyword>
<reference evidence="1 2" key="1">
    <citation type="journal article" date="2011" name="Front. Microbiol.">
        <title>Genomic signatures of strain selection and enhancement in Bacillus atrophaeus var. globigii, a historical biowarfare simulant.</title>
        <authorList>
            <person name="Gibbons H.S."/>
            <person name="Broomall S.M."/>
            <person name="McNew L.A."/>
            <person name="Daligault H."/>
            <person name="Chapman C."/>
            <person name="Bruce D."/>
            <person name="Karavis M."/>
            <person name="Krepps M."/>
            <person name="McGregor P.A."/>
            <person name="Hong C."/>
            <person name="Park K.H."/>
            <person name="Akmal A."/>
            <person name="Feldman A."/>
            <person name="Lin J.S."/>
            <person name="Chang W.E."/>
            <person name="Higgs B.W."/>
            <person name="Demirev P."/>
            <person name="Lindquist J."/>
            <person name="Liem A."/>
            <person name="Fochler E."/>
            <person name="Read T.D."/>
            <person name="Tapia R."/>
            <person name="Johnson S."/>
            <person name="Bishop-Lilly K.A."/>
            <person name="Detter C."/>
            <person name="Han C."/>
            <person name="Sozhamannan S."/>
            <person name="Rosenzweig C.N."/>
            <person name="Skowronski E.W."/>
        </authorList>
    </citation>
    <scope>NUCLEOTIDE SEQUENCE [LARGE SCALE GENOMIC DNA]</scope>
    <source>
        <strain evidence="1 2">1942</strain>
    </source>
</reference>
<evidence type="ECO:0000313" key="2">
    <source>
        <dbReference type="Proteomes" id="UP000006867"/>
    </source>
</evidence>